<dbReference type="EMBL" id="MT143099">
    <property type="protein sequence ID" value="QJA92827.1"/>
    <property type="molecule type" value="Genomic_DNA"/>
</dbReference>
<organism evidence="1">
    <name type="scientific">viral metagenome</name>
    <dbReference type="NCBI Taxonomy" id="1070528"/>
    <lineage>
        <taxon>unclassified sequences</taxon>
        <taxon>metagenomes</taxon>
        <taxon>organismal metagenomes</taxon>
    </lineage>
</organism>
<gene>
    <name evidence="1" type="ORF">MM415B04452_0005</name>
</gene>
<evidence type="ECO:0000313" key="1">
    <source>
        <dbReference type="EMBL" id="QJA92827.1"/>
    </source>
</evidence>
<sequence length="88" mass="9884">MKLPTPACKLSDLKNDSPEAYHVADHILFELFARSGIFNATLGLDKNQTMSAAYELLEKGFIQILMEDDKFFLGIFDFETGDYSKAGE</sequence>
<protein>
    <submittedName>
        <fullName evidence="1">Uncharacterized protein</fullName>
    </submittedName>
</protein>
<dbReference type="AlphaFoldDB" id="A0A6M3LCB7"/>
<accession>A0A6M3LCB7</accession>
<reference evidence="1" key="1">
    <citation type="submission" date="2020-03" db="EMBL/GenBank/DDBJ databases">
        <title>The deep terrestrial virosphere.</title>
        <authorList>
            <person name="Holmfeldt K."/>
            <person name="Nilsson E."/>
            <person name="Simone D."/>
            <person name="Lopez-Fernandez M."/>
            <person name="Wu X."/>
            <person name="de Brujin I."/>
            <person name="Lundin D."/>
            <person name="Andersson A."/>
            <person name="Bertilsson S."/>
            <person name="Dopson M."/>
        </authorList>
    </citation>
    <scope>NUCLEOTIDE SEQUENCE</scope>
    <source>
        <strain evidence="1">MM415B04452</strain>
    </source>
</reference>
<name>A0A6M3LCB7_9ZZZZ</name>
<proteinExistence type="predicted"/>